<dbReference type="OrthoDB" id="2631936at2"/>
<keyword evidence="3" id="KW-1185">Reference proteome</keyword>
<feature type="transmembrane region" description="Helical" evidence="1">
    <location>
        <begin position="7"/>
        <end position="28"/>
    </location>
</feature>
<keyword evidence="1" id="KW-1133">Transmembrane helix</keyword>
<dbReference type="EMBL" id="CP021170">
    <property type="protein sequence ID" value="ARR10647.1"/>
    <property type="molecule type" value="Genomic_DNA"/>
</dbReference>
<gene>
    <name evidence="2" type="ORF">AR543_p0039</name>
</gene>
<name>A0A1X9T3V9_9BACL</name>
<organism evidence="2 3">
    <name type="scientific">Paenibacillus bovis</name>
    <dbReference type="NCBI Taxonomy" id="1616788"/>
    <lineage>
        <taxon>Bacteria</taxon>
        <taxon>Bacillati</taxon>
        <taxon>Bacillota</taxon>
        <taxon>Bacilli</taxon>
        <taxon>Bacillales</taxon>
        <taxon>Paenibacillaceae</taxon>
        <taxon>Paenibacillus</taxon>
    </lineage>
</organism>
<evidence type="ECO:0000313" key="3">
    <source>
        <dbReference type="Proteomes" id="UP000078148"/>
    </source>
</evidence>
<keyword evidence="1" id="KW-0812">Transmembrane</keyword>
<dbReference type="KEGG" id="pbv:AR543_p0039"/>
<reference evidence="2 3" key="1">
    <citation type="journal article" date="2016" name="Int. J. Syst. Evol. Microbiol.">
        <title>Paenibacillus damxungensis sp. nov., isolated from raw yak (Bos grunniens) milk.</title>
        <authorList>
            <person name="Wu Z."/>
            <person name="Gao C."/>
            <person name="Han J."/>
            <person name="Liu Z."/>
        </authorList>
    </citation>
    <scope>NUCLEOTIDE SEQUENCE [LARGE SCALE GENOMIC DNA]</scope>
    <source>
        <strain evidence="2 3">BD3526</strain>
        <plasmid evidence="2 3">unnamed1</plasmid>
    </source>
</reference>
<evidence type="ECO:0000313" key="2">
    <source>
        <dbReference type="EMBL" id="ARR10647.1"/>
    </source>
</evidence>
<geneLocation type="plasmid" evidence="2 3">
    <name>unnamed1</name>
</geneLocation>
<dbReference type="AlphaFoldDB" id="A0A1X9T3V9"/>
<keyword evidence="2" id="KW-0614">Plasmid</keyword>
<evidence type="ECO:0000256" key="1">
    <source>
        <dbReference type="SAM" id="Phobius"/>
    </source>
</evidence>
<proteinExistence type="predicted"/>
<dbReference type="RefSeq" id="WP_087071360.1">
    <property type="nucleotide sequence ID" value="NZ_CP021170.1"/>
</dbReference>
<accession>A0A1X9T3V9</accession>
<protein>
    <submittedName>
        <fullName evidence="2">Uncharacterized protein</fullName>
    </submittedName>
</protein>
<sequence>MYKRVTKWVLTIGAICVLYIGVEIILLYNRHPTLYSTVKRLQAHAPEIEAYGEKWTYTDTENVDEKKLEKFTEGEGAYKDQMYFFSGRPGTPANIYIKKQGTEYYRYMRSTFIFFHGVG</sequence>
<dbReference type="Proteomes" id="UP000078148">
    <property type="component" value="Plasmid unnamed1"/>
</dbReference>
<keyword evidence="1" id="KW-0472">Membrane</keyword>